<dbReference type="InterPro" id="IPR009081">
    <property type="entry name" value="PP-bd_ACP"/>
</dbReference>
<dbReference type="PANTHER" id="PTHR45527:SF1">
    <property type="entry name" value="FATTY ACID SYNTHASE"/>
    <property type="match status" value="1"/>
</dbReference>
<dbReference type="Gene3D" id="3.30.559.30">
    <property type="entry name" value="Nonribosomal peptide synthetase, condensation domain"/>
    <property type="match status" value="2"/>
</dbReference>
<feature type="compositionally biased region" description="Low complexity" evidence="4">
    <location>
        <begin position="2163"/>
        <end position="2178"/>
    </location>
</feature>
<feature type="domain" description="Carrier" evidence="5">
    <location>
        <begin position="2088"/>
        <end position="2162"/>
    </location>
</feature>
<reference evidence="6 7" key="1">
    <citation type="submission" date="2021-10" db="EMBL/GenBank/DDBJ databases">
        <title>Streptomyces sp. strain SMC 277, a novel streptomycete isolated from soil.</title>
        <authorList>
            <person name="Chanama M."/>
        </authorList>
    </citation>
    <scope>NUCLEOTIDE SEQUENCE [LARGE SCALE GENOMIC DNA]</scope>
    <source>
        <strain evidence="6 7">SMC 277</strain>
    </source>
</reference>
<dbReference type="InterPro" id="IPR020845">
    <property type="entry name" value="AMP-binding_CS"/>
</dbReference>
<dbReference type="InterPro" id="IPR001242">
    <property type="entry name" value="Condensation_dom"/>
</dbReference>
<dbReference type="InterPro" id="IPR025110">
    <property type="entry name" value="AMP-bd_C"/>
</dbReference>
<dbReference type="SMART" id="SM00823">
    <property type="entry name" value="PKS_PP"/>
    <property type="match status" value="2"/>
</dbReference>
<dbReference type="Gene3D" id="3.40.50.980">
    <property type="match status" value="4"/>
</dbReference>
<feature type="compositionally biased region" description="Low complexity" evidence="4">
    <location>
        <begin position="1056"/>
        <end position="1066"/>
    </location>
</feature>
<evidence type="ECO:0000313" key="6">
    <source>
        <dbReference type="EMBL" id="MCB5179022.1"/>
    </source>
</evidence>
<dbReference type="Gene3D" id="3.30.300.30">
    <property type="match status" value="2"/>
</dbReference>
<dbReference type="Pfam" id="PF13193">
    <property type="entry name" value="AMP-binding_C"/>
    <property type="match status" value="2"/>
</dbReference>
<dbReference type="PANTHER" id="PTHR45527">
    <property type="entry name" value="NONRIBOSOMAL PEPTIDE SYNTHETASE"/>
    <property type="match status" value="1"/>
</dbReference>
<dbReference type="InterPro" id="IPR006162">
    <property type="entry name" value="Ppantetheine_attach_site"/>
</dbReference>
<dbReference type="InterPro" id="IPR000873">
    <property type="entry name" value="AMP-dep_synth/lig_dom"/>
</dbReference>
<name>A0ABS8B357_9ACTN</name>
<dbReference type="PROSITE" id="PS00455">
    <property type="entry name" value="AMP_BINDING"/>
    <property type="match status" value="2"/>
</dbReference>
<dbReference type="SUPFAM" id="SSF47336">
    <property type="entry name" value="ACP-like"/>
    <property type="match status" value="2"/>
</dbReference>
<dbReference type="NCBIfam" id="TIGR01733">
    <property type="entry name" value="AA-adenyl-dom"/>
    <property type="match status" value="2"/>
</dbReference>
<evidence type="ECO:0000256" key="4">
    <source>
        <dbReference type="SAM" id="MobiDB-lite"/>
    </source>
</evidence>
<dbReference type="InterPro" id="IPR023213">
    <property type="entry name" value="CAT-like_dom_sf"/>
</dbReference>
<gene>
    <name evidence="6" type="ORF">LG632_06430</name>
</gene>
<dbReference type="Pfam" id="PF00668">
    <property type="entry name" value="Condensation"/>
    <property type="match status" value="2"/>
</dbReference>
<proteinExistence type="predicted"/>
<dbReference type="RefSeq" id="WP_226725843.1">
    <property type="nucleotide sequence ID" value="NZ_JAJAUY010000015.1"/>
</dbReference>
<comment type="caution">
    <text evidence="6">The sequence shown here is derived from an EMBL/GenBank/DDBJ whole genome shotgun (WGS) entry which is preliminary data.</text>
</comment>
<dbReference type="Pfam" id="PF00550">
    <property type="entry name" value="PP-binding"/>
    <property type="match status" value="2"/>
</dbReference>
<feature type="compositionally biased region" description="Basic and acidic residues" evidence="4">
    <location>
        <begin position="1067"/>
        <end position="1077"/>
    </location>
</feature>
<sequence length="2197" mass="229933">MSPAQHTSLPLTAAQSGVWFAHQLNQNSPVYNVGEFVEIHGPVDGDVFEAALRQVVGETGALHIRPVEGPGGPEQVLGEPAGARLVRLDLSGEADPEAAARAYITEDLARPVDLDTGQLYAYALVKLAEDRYFWHQRYHHVLVDAFGAAAVTARVARVYTALAAGGTTGPAAAEGAFGPYPALLEGEAAYRASTEYEEDRRYWTGRFAQRPEEIASFAGSGRAAEPSDTFLRRVAHLPPEVLDGLRATARGFRTSWSAVVVAAVAAYLHRVTGLADVTVGVPVSARQGAQARNIPGMVSNELPLRVTLGPQMTVAEVVRSVAAELKGLLRHQRYPYGDLRRELRLLDEGRHLFGPMVNIMPFDFDVTFAGHPITVHNMSNGPVGDLSVAVFERSGGSGLQLAFDANPALYDADELARIQERFLAFLTSLAAADAELPLGRLDTLTVPETEAARSAAVVPARPVAPATVAELFAAQAARTPAARALVCGGRALTFGEVDARANQLAHLLAGWGVGPEQLVALALPRGADTVVAMLGVLKAGAAYVPLDAEHPAERTRQILTETDPALIVTTAALAGALPAHDEARVLFLEDAGLGLPGLPDTDPADRDRTRPLLPAHLAYVIHTSGSTGRPKGVAVEHRSLSNLYEHHRRVLIEPAAAEAGGRRLRVALTNAFVFDASWTALLWLVAGHELHVVDDEVRRDAGALAAYAARHAVDVLDTTPTHARQLLSAGLLGGEVRPRVLVLGGEDVPADLWAQLRACEGVTARNVYGPTECTVDSMYCDLRDAAAPALGRPVDNLGVRVLDGALRPVADGAVGELFLSGAGLARGYLGRGALTAERFVADPFGAPGERMYRTGDLVRRGPDGLLVYGGRADTQVKLRGMRIEPGEIESVLAAHPGVAECGVVVREDLAGVRRLVAYVVPAPGGAVPEAAALREHCAASLPEYMVPAACVVLDALPLTHNGKLDRAALPAPQITADTGGRAPRTPAEETLCALFAELLGVGGVGVDDSFFALGGDSPLAVRLAARAREASVVIDPRDVFRHKTVAALAEAARRPAAGPAAGPVSDAADRADDRERAAPSGADDADRAALDVAYPGHTEVLPLTPLQEGMLFHAQYEGAGGAAAGIDPYLTQTVYDLSGPLRAAELRAACDALLARHETLRAAFAPTASGRAVQVVTAVRRVPWAELDLTALPAAARQERLAAELAADRARPFDMAAAPLVRFLLVRLEPERHALVLTGHHIVLDGASLGLVLDDLLDGYGGGTGTRAPEPRPSLRAYTEWLAGQDADAAREAWAAALEGVQEAAATVPGADPGRPPAPAEQVCLALDPARTRALTAAARARSLTPNTVVQTAWAATLAQLTGRDDVVFGTTVSLRPADLPGVEHLAGLLINTVPVRVRLDPAEPLQELLARVQDEQAALLGHHHLGLAEVRRRTGLDRLFDTSTVFENHSGGPRAVRQAAGLTVRTADSYGATHYPLTLIAEPGEELSLRLAYRPDLVDRATAQAVLARTARFLEAFTDTPDAPLAAVDLLSPAERSRVLHEWNAAAAPASDTAVHLRFAEQAARTPDAVAVTGDGGTLTYAELDARAETLARRLLAGGLRPEERVAVLQERSCELIVSLLAVLKAGGAYMPLDARSPAQRLRAMVRGAGVGVLLTDLASREAAGQLGVDRLVVVDDPAAAAARDTAAADVATGVGGTTGAGGTHGVGALPEVAADRLAYVMFTSGSTGEPKGVGVTHRAVLDLAGDGAFAGAAHRSVLQHSTQAFDAATYEMWVPLLRGGRVVLAPPGQLDGPALRRLVTEHGVRAVWLTAGLFRLLAEESPACFAGLAEVWAGGDVVPGQAVRQVLDAHPGLVVVNGYGPTETTVFAARHRMPAGQEVPAAPPVGRPLDGMRAYVLDRALRPVPPGTAGELHLAGAGLARGYLDRPEATAERFVADPFGTPGGRMYRTGDLVRWNDRGELVFLGRADDQVKVRGFRVEPGEIEDALTGHPAVSQACVVAREDSPGVKRLTAYVVPAPGAGAPSDAELRAHLVPLLADYQIPAAFVALDGLPLTRNGKIDRRALPAPAAPAVTATGAAGADGARRAPSGPREEVLCALFGEVLGLAGVGPEDGFFTLGGDSILSVRLVARAGRAGLVITPQDVFTHPTPAALAAVARDAGPEPADGAGTAAADLAPPTLPDDELAELLAEWESAQ</sequence>
<dbReference type="Gene3D" id="3.30.559.10">
    <property type="entry name" value="Chloramphenicol acetyltransferase-like domain"/>
    <property type="match status" value="2"/>
</dbReference>
<dbReference type="EMBL" id="JAJAUY010000015">
    <property type="protein sequence ID" value="MCB5179022.1"/>
    <property type="molecule type" value="Genomic_DNA"/>
</dbReference>
<accession>A0ABS8B357</accession>
<feature type="region of interest" description="Disordered" evidence="4">
    <location>
        <begin position="2159"/>
        <end position="2181"/>
    </location>
</feature>
<keyword evidence="7" id="KW-1185">Reference proteome</keyword>
<dbReference type="InterPro" id="IPR029058">
    <property type="entry name" value="AB_hydrolase_fold"/>
</dbReference>
<dbReference type="SUPFAM" id="SSF56801">
    <property type="entry name" value="Acetyl-CoA synthetase-like"/>
    <property type="match status" value="2"/>
</dbReference>
<evidence type="ECO:0000256" key="3">
    <source>
        <dbReference type="ARBA" id="ARBA00022553"/>
    </source>
</evidence>
<dbReference type="SUPFAM" id="SSF52777">
    <property type="entry name" value="CoA-dependent acyltransferases"/>
    <property type="match status" value="4"/>
</dbReference>
<keyword evidence="3" id="KW-0597">Phosphoprotein</keyword>
<dbReference type="InterPro" id="IPR036736">
    <property type="entry name" value="ACP-like_sf"/>
</dbReference>
<evidence type="ECO:0000313" key="7">
    <source>
        <dbReference type="Proteomes" id="UP001199054"/>
    </source>
</evidence>
<evidence type="ECO:0000259" key="5">
    <source>
        <dbReference type="PROSITE" id="PS50075"/>
    </source>
</evidence>
<organism evidence="6 7">
    <name type="scientific">Streptomyces antimicrobicus</name>
    <dbReference type="NCBI Taxonomy" id="2883108"/>
    <lineage>
        <taxon>Bacteria</taxon>
        <taxon>Bacillati</taxon>
        <taxon>Actinomycetota</taxon>
        <taxon>Actinomycetes</taxon>
        <taxon>Kitasatosporales</taxon>
        <taxon>Streptomycetaceae</taxon>
        <taxon>Streptomyces</taxon>
    </lineage>
</organism>
<comment type="cofactor">
    <cofactor evidence="1">
        <name>pantetheine 4'-phosphate</name>
        <dbReference type="ChEBI" id="CHEBI:47942"/>
    </cofactor>
</comment>
<dbReference type="CDD" id="cd05930">
    <property type="entry name" value="A_NRPS"/>
    <property type="match status" value="1"/>
</dbReference>
<evidence type="ECO:0000256" key="2">
    <source>
        <dbReference type="ARBA" id="ARBA00022450"/>
    </source>
</evidence>
<dbReference type="PROSITE" id="PS50075">
    <property type="entry name" value="CARRIER"/>
    <property type="match status" value="2"/>
</dbReference>
<dbReference type="Gene3D" id="2.30.38.10">
    <property type="entry name" value="Luciferase, Domain 3"/>
    <property type="match status" value="2"/>
</dbReference>
<dbReference type="InterPro" id="IPR010071">
    <property type="entry name" value="AA_adenyl_dom"/>
</dbReference>
<evidence type="ECO:0000256" key="1">
    <source>
        <dbReference type="ARBA" id="ARBA00001957"/>
    </source>
</evidence>
<dbReference type="InterPro" id="IPR045851">
    <property type="entry name" value="AMP-bd_C_sf"/>
</dbReference>
<dbReference type="Gene3D" id="3.40.50.1820">
    <property type="entry name" value="alpha/beta hydrolase"/>
    <property type="match status" value="2"/>
</dbReference>
<feature type="region of interest" description="Disordered" evidence="4">
    <location>
        <begin position="1056"/>
        <end position="1085"/>
    </location>
</feature>
<keyword evidence="2" id="KW-0596">Phosphopantetheine</keyword>
<dbReference type="CDD" id="cd12117">
    <property type="entry name" value="A_NRPS_Srf_like"/>
    <property type="match status" value="1"/>
</dbReference>
<dbReference type="PROSITE" id="PS00012">
    <property type="entry name" value="PHOSPHOPANTETHEINE"/>
    <property type="match status" value="1"/>
</dbReference>
<dbReference type="Proteomes" id="UP001199054">
    <property type="component" value="Unassembled WGS sequence"/>
</dbReference>
<dbReference type="InterPro" id="IPR020806">
    <property type="entry name" value="PKS_PP-bd"/>
</dbReference>
<feature type="domain" description="Carrier" evidence="5">
    <location>
        <begin position="982"/>
        <end position="1056"/>
    </location>
</feature>
<dbReference type="Pfam" id="PF00501">
    <property type="entry name" value="AMP-binding"/>
    <property type="match status" value="2"/>
</dbReference>
<protein>
    <submittedName>
        <fullName evidence="6">Amino acid adenylation domain-containing protein</fullName>
    </submittedName>
</protein>